<protein>
    <submittedName>
        <fullName evidence="1">Uncharacterized protein</fullName>
    </submittedName>
</protein>
<evidence type="ECO:0000313" key="2">
    <source>
        <dbReference type="Proteomes" id="UP000297245"/>
    </source>
</evidence>
<reference evidence="1 2" key="1">
    <citation type="journal article" date="2019" name="Nat. Ecol. Evol.">
        <title>Megaphylogeny resolves global patterns of mushroom evolution.</title>
        <authorList>
            <person name="Varga T."/>
            <person name="Krizsan K."/>
            <person name="Foldi C."/>
            <person name="Dima B."/>
            <person name="Sanchez-Garcia M."/>
            <person name="Sanchez-Ramirez S."/>
            <person name="Szollosi G.J."/>
            <person name="Szarkandi J.G."/>
            <person name="Papp V."/>
            <person name="Albert L."/>
            <person name="Andreopoulos W."/>
            <person name="Angelini C."/>
            <person name="Antonin V."/>
            <person name="Barry K.W."/>
            <person name="Bougher N.L."/>
            <person name="Buchanan P."/>
            <person name="Buyck B."/>
            <person name="Bense V."/>
            <person name="Catcheside P."/>
            <person name="Chovatia M."/>
            <person name="Cooper J."/>
            <person name="Damon W."/>
            <person name="Desjardin D."/>
            <person name="Finy P."/>
            <person name="Geml J."/>
            <person name="Haridas S."/>
            <person name="Hughes K."/>
            <person name="Justo A."/>
            <person name="Karasinski D."/>
            <person name="Kautmanova I."/>
            <person name="Kiss B."/>
            <person name="Kocsube S."/>
            <person name="Kotiranta H."/>
            <person name="LaButti K.M."/>
            <person name="Lechner B.E."/>
            <person name="Liimatainen K."/>
            <person name="Lipzen A."/>
            <person name="Lukacs Z."/>
            <person name="Mihaltcheva S."/>
            <person name="Morgado L.N."/>
            <person name="Niskanen T."/>
            <person name="Noordeloos M.E."/>
            <person name="Ohm R.A."/>
            <person name="Ortiz-Santana B."/>
            <person name="Ovrebo C."/>
            <person name="Racz N."/>
            <person name="Riley R."/>
            <person name="Savchenko A."/>
            <person name="Shiryaev A."/>
            <person name="Soop K."/>
            <person name="Spirin V."/>
            <person name="Szebenyi C."/>
            <person name="Tomsovsky M."/>
            <person name="Tulloss R.E."/>
            <person name="Uehling J."/>
            <person name="Grigoriev I.V."/>
            <person name="Vagvolgyi C."/>
            <person name="Papp T."/>
            <person name="Martin F.M."/>
            <person name="Miettinen O."/>
            <person name="Hibbett D.S."/>
            <person name="Nagy L.G."/>
        </authorList>
    </citation>
    <scope>NUCLEOTIDE SEQUENCE [LARGE SCALE GENOMIC DNA]</scope>
    <source>
        <strain evidence="1 2">CBS 962.96</strain>
    </source>
</reference>
<evidence type="ECO:0000313" key="1">
    <source>
        <dbReference type="EMBL" id="THU95071.1"/>
    </source>
</evidence>
<dbReference type="EMBL" id="ML179209">
    <property type="protein sequence ID" value="THU95071.1"/>
    <property type="molecule type" value="Genomic_DNA"/>
</dbReference>
<keyword evidence="2" id="KW-1185">Reference proteome</keyword>
<proteinExistence type="predicted"/>
<dbReference type="AlphaFoldDB" id="A0A4S8LZX5"/>
<gene>
    <name evidence="1" type="ORF">K435DRAFT_859927</name>
</gene>
<accession>A0A4S8LZX5</accession>
<name>A0A4S8LZX5_DENBC</name>
<sequence length="673" mass="76666">MDSHSNLKGNTIPTADELNKNHNLLLHRQIRNTACPTHPHDAFLAAVIPGGRFFITTPYRNLSLYTLNPVVEDMKMRRDFRFGEHDYLQWPQQWCLPLCHLACILRQPSPGHHFDIMWWVPTPEFFSEERRGIATGLGKLNAKKAAEFGDLVSELRTRCSDFVTHHSNQSEIDLAQQYSQMLLERTNRLGSLLLSYRQMCYTVTSIQRLFLELHALLEYCQVFKPRMQAADISAPAVAPVIGAFTSDIQQAEVLFRARLPFWFIRQVQDIAAVAVGKLAPMIPVDTLCRMESPFPEPVIFRGVPNTQAQYNAIQNHLNAIFNTQSPFELSRQSRLEIASPATTILSGPQRTNSKSKRLTPYRKKSIMPSRATPRDKFSLPDNPLFPPSSPCWGSALSIVNREYPPEPIQGGYAFPDPILFISVGKYEKTLTYCWNYLQFRDILLFRISQPSPRLIPNSTWRQLLNGNFTTRQPSNSGQASKTASQKASVRELLGNCLLSTGVDVNLEHPPDTVSWRGRSFARASDIGDNIVREIVWEVSHLNFRSELVALDKVLTAKLTNEQAQRHLKRLDDCFPGVDMNNLLMVDFNRADEGFASAVPIGRKGVLFALRDVMKEWPKFGERCRNAKDAIEKDFYNDTKLELFETEVVHGYLQYFFDTFGRAAVTPLRLDRSD</sequence>
<organism evidence="1 2">
    <name type="scientific">Dendrothele bispora (strain CBS 962.96)</name>
    <dbReference type="NCBI Taxonomy" id="1314807"/>
    <lineage>
        <taxon>Eukaryota</taxon>
        <taxon>Fungi</taxon>
        <taxon>Dikarya</taxon>
        <taxon>Basidiomycota</taxon>
        <taxon>Agaricomycotina</taxon>
        <taxon>Agaricomycetes</taxon>
        <taxon>Agaricomycetidae</taxon>
        <taxon>Agaricales</taxon>
        <taxon>Agaricales incertae sedis</taxon>
        <taxon>Dendrothele</taxon>
    </lineage>
</organism>
<dbReference type="Proteomes" id="UP000297245">
    <property type="component" value="Unassembled WGS sequence"/>
</dbReference>
<dbReference type="OrthoDB" id="2634326at2759"/>